<evidence type="ECO:0000313" key="7">
    <source>
        <dbReference type="Proteomes" id="UP001251524"/>
    </source>
</evidence>
<dbReference type="Pfam" id="PF13442">
    <property type="entry name" value="Cytochrome_CBB3"/>
    <property type="match status" value="1"/>
</dbReference>
<accession>A0ABU1W9X0</accession>
<evidence type="ECO:0000256" key="1">
    <source>
        <dbReference type="ARBA" id="ARBA00022617"/>
    </source>
</evidence>
<reference evidence="6 7" key="1">
    <citation type="submission" date="2023-07" db="EMBL/GenBank/DDBJ databases">
        <title>Sorghum-associated microbial communities from plants grown in Nebraska, USA.</title>
        <authorList>
            <person name="Schachtman D."/>
        </authorList>
    </citation>
    <scope>NUCLEOTIDE SEQUENCE [LARGE SCALE GENOMIC DNA]</scope>
    <source>
        <strain evidence="6 7">BE198</strain>
    </source>
</reference>
<dbReference type="InterPro" id="IPR051459">
    <property type="entry name" value="Cytochrome_c-type_DH"/>
</dbReference>
<dbReference type="Proteomes" id="UP001251524">
    <property type="component" value="Unassembled WGS sequence"/>
</dbReference>
<protein>
    <submittedName>
        <fullName evidence="6">Mono/diheme cytochrome c family protein</fullName>
    </submittedName>
</protein>
<proteinExistence type="predicted"/>
<dbReference type="PANTHER" id="PTHR35008">
    <property type="entry name" value="BLL4482 PROTEIN-RELATED"/>
    <property type="match status" value="1"/>
</dbReference>
<evidence type="ECO:0000256" key="4">
    <source>
        <dbReference type="PROSITE-ProRule" id="PRU00433"/>
    </source>
</evidence>
<dbReference type="EMBL" id="JAVDVY010000001">
    <property type="protein sequence ID" value="MDR7134343.1"/>
    <property type="molecule type" value="Genomic_DNA"/>
</dbReference>
<feature type="domain" description="Cytochrome c" evidence="5">
    <location>
        <begin position="33"/>
        <end position="122"/>
    </location>
</feature>
<evidence type="ECO:0000313" key="6">
    <source>
        <dbReference type="EMBL" id="MDR7134343.1"/>
    </source>
</evidence>
<comment type="caution">
    <text evidence="6">The sequence shown here is derived from an EMBL/GenBank/DDBJ whole genome shotgun (WGS) entry which is preliminary data.</text>
</comment>
<keyword evidence="1 4" id="KW-0349">Heme</keyword>
<keyword evidence="2 4" id="KW-0479">Metal-binding</keyword>
<evidence type="ECO:0000259" key="5">
    <source>
        <dbReference type="PROSITE" id="PS51007"/>
    </source>
</evidence>
<dbReference type="SUPFAM" id="SSF46626">
    <property type="entry name" value="Cytochrome c"/>
    <property type="match status" value="1"/>
</dbReference>
<name>A0ABU1W9X0_9GAMM</name>
<dbReference type="InterPro" id="IPR009056">
    <property type="entry name" value="Cyt_c-like_dom"/>
</dbReference>
<dbReference type="InterPro" id="IPR036909">
    <property type="entry name" value="Cyt_c-like_dom_sf"/>
</dbReference>
<dbReference type="PANTHER" id="PTHR35008:SF4">
    <property type="entry name" value="BLL4482 PROTEIN"/>
    <property type="match status" value="1"/>
</dbReference>
<organism evidence="6 7">
    <name type="scientific">Lysobacter niastensis</name>
    <dbReference type="NCBI Taxonomy" id="380629"/>
    <lineage>
        <taxon>Bacteria</taxon>
        <taxon>Pseudomonadati</taxon>
        <taxon>Pseudomonadota</taxon>
        <taxon>Gammaproteobacteria</taxon>
        <taxon>Lysobacterales</taxon>
        <taxon>Lysobacteraceae</taxon>
        <taxon>Lysobacter</taxon>
    </lineage>
</organism>
<dbReference type="PROSITE" id="PS51007">
    <property type="entry name" value="CYTC"/>
    <property type="match status" value="1"/>
</dbReference>
<evidence type="ECO:0000256" key="2">
    <source>
        <dbReference type="ARBA" id="ARBA00022723"/>
    </source>
</evidence>
<sequence>MAAWAAVLWMRISPSTDLTRLQAPVAVRSTTKAAGNSPATLYATACASCHQSAGEGRFPVFPPLAGSPWVNGDPDRLIALTLHGLSGPLDVNAVGYSGLMPGFAHLSDRELAEVLSYARNSWGNEASRLTEADVSAVRMRTGDRRAPWTATELQTDGEANP</sequence>
<keyword evidence="7" id="KW-1185">Reference proteome</keyword>
<gene>
    <name evidence="6" type="ORF">J2X06_001527</name>
</gene>
<evidence type="ECO:0000256" key="3">
    <source>
        <dbReference type="ARBA" id="ARBA00023004"/>
    </source>
</evidence>
<keyword evidence="3 4" id="KW-0408">Iron</keyword>
<dbReference type="Gene3D" id="1.10.760.10">
    <property type="entry name" value="Cytochrome c-like domain"/>
    <property type="match status" value="1"/>
</dbReference>